<dbReference type="PANTHER" id="PTHR24348:SF22">
    <property type="entry name" value="NON-SPECIFIC SERINE_THREONINE PROTEIN KINASE"/>
    <property type="match status" value="1"/>
</dbReference>
<dbReference type="PROSITE" id="PS50011">
    <property type="entry name" value="PROTEIN_KINASE_DOM"/>
    <property type="match status" value="1"/>
</dbReference>
<dbReference type="SUPFAM" id="SSF56112">
    <property type="entry name" value="Protein kinase-like (PK-like)"/>
    <property type="match status" value="1"/>
</dbReference>
<keyword evidence="7" id="KW-1185">Reference proteome</keyword>
<dbReference type="Gene3D" id="1.10.510.10">
    <property type="entry name" value="Transferase(Phosphotransferase) domain 1"/>
    <property type="match status" value="1"/>
</dbReference>
<evidence type="ECO:0000256" key="4">
    <source>
        <dbReference type="ARBA" id="ARBA00022840"/>
    </source>
</evidence>
<dbReference type="GO" id="GO:0005524">
    <property type="term" value="F:ATP binding"/>
    <property type="evidence" value="ECO:0007669"/>
    <property type="project" value="UniProtKB-KW"/>
</dbReference>
<evidence type="ECO:0000256" key="1">
    <source>
        <dbReference type="ARBA" id="ARBA00022679"/>
    </source>
</evidence>
<organism evidence="6 7">
    <name type="scientific">Arcobacter defluvii</name>
    <dbReference type="NCBI Taxonomy" id="873191"/>
    <lineage>
        <taxon>Bacteria</taxon>
        <taxon>Pseudomonadati</taxon>
        <taxon>Campylobacterota</taxon>
        <taxon>Epsilonproteobacteria</taxon>
        <taxon>Campylobacterales</taxon>
        <taxon>Arcobacteraceae</taxon>
        <taxon>Arcobacter</taxon>
    </lineage>
</organism>
<dbReference type="CDD" id="cd14014">
    <property type="entry name" value="STKc_PknB_like"/>
    <property type="match status" value="1"/>
</dbReference>
<evidence type="ECO:0000259" key="5">
    <source>
        <dbReference type="PROSITE" id="PS50011"/>
    </source>
</evidence>
<keyword evidence="1" id="KW-0808">Transferase</keyword>
<name>A0AAE7BI46_9BACT</name>
<dbReference type="PANTHER" id="PTHR24348">
    <property type="entry name" value="SERINE/THREONINE-PROTEIN KINASE UNC-51-RELATED"/>
    <property type="match status" value="1"/>
</dbReference>
<dbReference type="GO" id="GO:0005776">
    <property type="term" value="C:autophagosome"/>
    <property type="evidence" value="ECO:0007669"/>
    <property type="project" value="TreeGrafter"/>
</dbReference>
<keyword evidence="4" id="KW-0067">ATP-binding</keyword>
<dbReference type="AlphaFoldDB" id="A0AAE7BI46"/>
<dbReference type="InterPro" id="IPR045269">
    <property type="entry name" value="Atg1-like"/>
</dbReference>
<sequence>MENIVLNNRYIIEKKISQGGFCDIFLGRDIYDNYFNNFSKVVIKVPTKELLQKEDIDAFMYAEYSILKKLSSKNIVKVFDFGIDPQKVIPYIVMEYLDGKLLNDISISDLSLKDKYIIFKELIKTLKYLYKNNIVHCDISPYNIYIFEDDLILFDFGISKDLSNNTISFNRENYIAMNKKYSSPNIIKDKVNFDFDIYSVSIIIYEFIIGSSLNKDEIENLQKKEFKSYFFKTIKFILSILIKRN</sequence>
<keyword evidence="3 6" id="KW-0418">Kinase</keyword>
<dbReference type="Proteomes" id="UP000503313">
    <property type="component" value="Chromosome"/>
</dbReference>
<evidence type="ECO:0000313" key="6">
    <source>
        <dbReference type="EMBL" id="QKF78257.1"/>
    </source>
</evidence>
<protein>
    <submittedName>
        <fullName evidence="6">Serine/threonine-protein kinase</fullName>
    </submittedName>
</protein>
<dbReference type="GO" id="GO:0005829">
    <property type="term" value="C:cytosol"/>
    <property type="evidence" value="ECO:0007669"/>
    <property type="project" value="TreeGrafter"/>
</dbReference>
<dbReference type="GO" id="GO:0016020">
    <property type="term" value="C:membrane"/>
    <property type="evidence" value="ECO:0007669"/>
    <property type="project" value="TreeGrafter"/>
</dbReference>
<dbReference type="GO" id="GO:0000407">
    <property type="term" value="C:phagophore assembly site"/>
    <property type="evidence" value="ECO:0007669"/>
    <property type="project" value="TreeGrafter"/>
</dbReference>
<dbReference type="InterPro" id="IPR011009">
    <property type="entry name" value="Kinase-like_dom_sf"/>
</dbReference>
<dbReference type="Pfam" id="PF00069">
    <property type="entry name" value="Pkinase"/>
    <property type="match status" value="1"/>
</dbReference>
<evidence type="ECO:0000256" key="3">
    <source>
        <dbReference type="ARBA" id="ARBA00022777"/>
    </source>
</evidence>
<evidence type="ECO:0000313" key="7">
    <source>
        <dbReference type="Proteomes" id="UP000503313"/>
    </source>
</evidence>
<dbReference type="PROSITE" id="PS00109">
    <property type="entry name" value="PROTEIN_KINASE_TYR"/>
    <property type="match status" value="1"/>
</dbReference>
<keyword evidence="2" id="KW-0547">Nucleotide-binding</keyword>
<reference evidence="6 7" key="1">
    <citation type="submission" date="2020-05" db="EMBL/GenBank/DDBJ databases">
        <title>Complete genome sequencing of Campylobacter and Arcobacter type strains.</title>
        <authorList>
            <person name="Miller W.G."/>
            <person name="Yee E."/>
        </authorList>
    </citation>
    <scope>NUCLEOTIDE SEQUENCE [LARGE SCALE GENOMIC DNA]</scope>
    <source>
        <strain evidence="6 7">LMG 25694</strain>
    </source>
</reference>
<evidence type="ECO:0000256" key="2">
    <source>
        <dbReference type="ARBA" id="ARBA00022741"/>
    </source>
</evidence>
<accession>A0AAE7BI46</accession>
<dbReference type="GO" id="GO:0004674">
    <property type="term" value="F:protein serine/threonine kinase activity"/>
    <property type="evidence" value="ECO:0007669"/>
    <property type="project" value="InterPro"/>
</dbReference>
<dbReference type="InterPro" id="IPR008266">
    <property type="entry name" value="Tyr_kinase_AS"/>
</dbReference>
<feature type="domain" description="Protein kinase" evidence="5">
    <location>
        <begin position="10"/>
        <end position="245"/>
    </location>
</feature>
<dbReference type="Gene3D" id="3.30.200.20">
    <property type="entry name" value="Phosphorylase Kinase, domain 1"/>
    <property type="match status" value="1"/>
</dbReference>
<dbReference type="InterPro" id="IPR000719">
    <property type="entry name" value="Prot_kinase_dom"/>
</dbReference>
<dbReference type="RefSeq" id="WP_014474885.1">
    <property type="nucleotide sequence ID" value="NZ_CP053835.1"/>
</dbReference>
<dbReference type="KEGG" id="adz:ADFLV_2250"/>
<dbReference type="EMBL" id="CP053835">
    <property type="protein sequence ID" value="QKF78257.1"/>
    <property type="molecule type" value="Genomic_DNA"/>
</dbReference>
<gene>
    <name evidence="6" type="ORF">ADFLV_2250</name>
</gene>
<proteinExistence type="predicted"/>